<dbReference type="Gene3D" id="1.10.443.10">
    <property type="entry name" value="Intergrase catalytic core"/>
    <property type="match status" value="1"/>
</dbReference>
<proteinExistence type="inferred from homology"/>
<dbReference type="Gene3D" id="1.10.150.130">
    <property type="match status" value="1"/>
</dbReference>
<evidence type="ECO:0000256" key="3">
    <source>
        <dbReference type="ARBA" id="ARBA00023125"/>
    </source>
</evidence>
<sequence length="246" mass="28812">MKNQMLTFIAAKSLSQNSQKSYLYDLQQFCDLTQGQVSDYSLKRYEQSLRELKLSAQKRKLSTVNQFLFFLYEKGTLDRFYKIKSSSQEPSRPCSYERMNLSKLEDETHLKTGQLIACLILELGLTPSDMIQLKVADLDFDFQVMTLKTPNRGMRVLEIPEHLCQLLKSRQGKTYLFDNKGHSYSRQWLFKKLSAYLNEIGYPDLTAQKLREQYILREKAKGVSMMDLSQKLGLKSPMTLEKYYRN</sequence>
<evidence type="ECO:0000256" key="1">
    <source>
        <dbReference type="ARBA" id="ARBA00022490"/>
    </source>
</evidence>
<dbReference type="GO" id="GO:0006313">
    <property type="term" value="P:DNA transposition"/>
    <property type="evidence" value="ECO:0007669"/>
    <property type="project" value="UniProtKB-UniRule"/>
</dbReference>
<gene>
    <name evidence="8" type="primary">xerD</name>
    <name evidence="8" type="ORF">NCTC12278_01518</name>
</gene>
<evidence type="ECO:0000259" key="7">
    <source>
        <dbReference type="PROSITE" id="PS51900"/>
    </source>
</evidence>
<dbReference type="Proteomes" id="UP000249495">
    <property type="component" value="Chromosome 1"/>
</dbReference>
<accession>A0A2X3W5Z8</accession>
<dbReference type="InterPro" id="IPR020876">
    <property type="entry name" value="Tyrosine_recombinase_XerD-like"/>
</dbReference>
<keyword evidence="2 5" id="KW-0229">DNA integration</keyword>
<comment type="function">
    <text evidence="5">Putative tyrosine recombinase. Not involved in the cutting and rejoining of the recombining DNA molecules on dif(SL) site.</text>
</comment>
<evidence type="ECO:0000256" key="2">
    <source>
        <dbReference type="ARBA" id="ARBA00022908"/>
    </source>
</evidence>
<keyword evidence="3 5" id="KW-0238">DNA-binding</keyword>
<dbReference type="InterPro" id="IPR011010">
    <property type="entry name" value="DNA_brk_join_enz"/>
</dbReference>
<dbReference type="GO" id="GO:0003677">
    <property type="term" value="F:DNA binding"/>
    <property type="evidence" value="ECO:0007669"/>
    <property type="project" value="UniProtKB-UniRule"/>
</dbReference>
<dbReference type="Pfam" id="PF00589">
    <property type="entry name" value="Phage_integrase"/>
    <property type="match status" value="1"/>
</dbReference>
<evidence type="ECO:0000256" key="5">
    <source>
        <dbReference type="HAMAP-Rule" id="MF_01817"/>
    </source>
</evidence>
<dbReference type="RefSeq" id="WP_408641226.1">
    <property type="nucleotide sequence ID" value="NZ_LS483343.1"/>
</dbReference>
<dbReference type="PROSITE" id="PS51898">
    <property type="entry name" value="TYR_RECOMBINASE"/>
    <property type="match status" value="1"/>
</dbReference>
<feature type="domain" description="Tyr recombinase" evidence="6">
    <location>
        <begin position="91"/>
        <end position="246"/>
    </location>
</feature>
<comment type="similarity">
    <text evidence="5">Belongs to the 'phage' integrase family. XerD-like subfamily.</text>
</comment>
<dbReference type="GO" id="GO:0009037">
    <property type="term" value="F:tyrosine-based site-specific recombinase activity"/>
    <property type="evidence" value="ECO:0007669"/>
    <property type="project" value="UniProtKB-UniRule"/>
</dbReference>
<reference evidence="8 9" key="1">
    <citation type="submission" date="2018-06" db="EMBL/GenBank/DDBJ databases">
        <authorList>
            <consortium name="Pathogen Informatics"/>
            <person name="Doyle S."/>
        </authorList>
    </citation>
    <scope>NUCLEOTIDE SEQUENCE [LARGE SCALE GENOMIC DNA]</scope>
    <source>
        <strain evidence="8 9">NCTC12278</strain>
    </source>
</reference>
<keyword evidence="1 5" id="KW-0963">Cytoplasm</keyword>
<organism evidence="8 9">
    <name type="scientific">Streptococcus ferus</name>
    <dbReference type="NCBI Taxonomy" id="1345"/>
    <lineage>
        <taxon>Bacteria</taxon>
        <taxon>Bacillati</taxon>
        <taxon>Bacillota</taxon>
        <taxon>Bacilli</taxon>
        <taxon>Lactobacillales</taxon>
        <taxon>Streptococcaceae</taxon>
        <taxon>Streptococcus</taxon>
    </lineage>
</organism>
<dbReference type="AlphaFoldDB" id="A0A2X3W5Z8"/>
<feature type="active site" description="O-(3'-phospho-DNA)-tyrosine intermediate" evidence="5">
    <location>
        <position position="243"/>
    </location>
</feature>
<name>A0A2X3W5Z8_9STRE</name>
<evidence type="ECO:0000256" key="4">
    <source>
        <dbReference type="ARBA" id="ARBA00023172"/>
    </source>
</evidence>
<dbReference type="InterPro" id="IPR002104">
    <property type="entry name" value="Integrase_catalytic"/>
</dbReference>
<evidence type="ECO:0000313" key="8">
    <source>
        <dbReference type="EMBL" id="SQF40937.1"/>
    </source>
</evidence>
<dbReference type="SUPFAM" id="SSF56349">
    <property type="entry name" value="DNA breaking-rejoining enzymes"/>
    <property type="match status" value="1"/>
</dbReference>
<dbReference type="EMBL" id="LS483343">
    <property type="protein sequence ID" value="SQF40937.1"/>
    <property type="molecule type" value="Genomic_DNA"/>
</dbReference>
<comment type="subcellular location">
    <subcellularLocation>
        <location evidence="5">Cytoplasm</location>
    </subcellularLocation>
</comment>
<evidence type="ECO:0000313" key="9">
    <source>
        <dbReference type="Proteomes" id="UP000249495"/>
    </source>
</evidence>
<dbReference type="NCBIfam" id="NF002685">
    <property type="entry name" value="PRK02436.1"/>
    <property type="match status" value="1"/>
</dbReference>
<dbReference type="GO" id="GO:0005737">
    <property type="term" value="C:cytoplasm"/>
    <property type="evidence" value="ECO:0007669"/>
    <property type="project" value="UniProtKB-SubCell"/>
</dbReference>
<dbReference type="InterPro" id="IPR013762">
    <property type="entry name" value="Integrase-like_cat_sf"/>
</dbReference>
<dbReference type="HAMAP" id="MF_01817">
    <property type="entry name" value="Recomb_XerD_like"/>
    <property type="match status" value="1"/>
</dbReference>
<dbReference type="KEGG" id="sfer:NCTC12278_01518"/>
<feature type="domain" description="Core-binding (CB)" evidence="7">
    <location>
        <begin position="1"/>
        <end position="72"/>
    </location>
</feature>
<dbReference type="STRING" id="1123303.GCA_000372425_01033"/>
<protein>
    <recommendedName>
        <fullName evidence="5">Tyrosine recombinase XerD-like</fullName>
    </recommendedName>
</protein>
<keyword evidence="9" id="KW-1185">Reference proteome</keyword>
<keyword evidence="4 5" id="KW-0233">DNA recombination</keyword>
<dbReference type="InterPro" id="IPR010998">
    <property type="entry name" value="Integrase_recombinase_N"/>
</dbReference>
<dbReference type="PROSITE" id="PS51900">
    <property type="entry name" value="CB"/>
    <property type="match status" value="1"/>
</dbReference>
<evidence type="ECO:0000259" key="6">
    <source>
        <dbReference type="PROSITE" id="PS51898"/>
    </source>
</evidence>
<dbReference type="InterPro" id="IPR044068">
    <property type="entry name" value="CB"/>
</dbReference>